<feature type="transmembrane region" description="Helical" evidence="6">
    <location>
        <begin position="347"/>
        <end position="365"/>
    </location>
</feature>
<evidence type="ECO:0000256" key="1">
    <source>
        <dbReference type="ARBA" id="ARBA00004651"/>
    </source>
</evidence>
<dbReference type="PROSITE" id="PS50850">
    <property type="entry name" value="MFS"/>
    <property type="match status" value="1"/>
</dbReference>
<evidence type="ECO:0000313" key="8">
    <source>
        <dbReference type="EMBL" id="MFK2875458.1"/>
    </source>
</evidence>
<keyword evidence="5 6" id="KW-0472">Membrane</keyword>
<dbReference type="Gene3D" id="1.20.1250.20">
    <property type="entry name" value="MFS general substrate transporter like domains"/>
    <property type="match status" value="1"/>
</dbReference>
<feature type="transmembrane region" description="Helical" evidence="6">
    <location>
        <begin position="146"/>
        <end position="167"/>
    </location>
</feature>
<feature type="transmembrane region" description="Helical" evidence="6">
    <location>
        <begin position="287"/>
        <end position="311"/>
    </location>
</feature>
<sequence length="459" mass="49203">MGGRLISIYLNTILRYCPQPLDTRQRFALGVFVTHTSLDAAEPGGTGFSGYQKFVVAVLAFLQFTIVLDFMLLAPLGALVVPALHVTPAQFGRVVSAYAFAAGVSGILAAGYADRFDRKKLLVIFYSGFMLGTLFCALAHTYTLLLLARMVTGMFAGVVGAASMAIVTDLFPLSMRGRVMGFIQSAFAASTVLGLPLSLYLSSHWGWNAPFFLIVVVCTVVGGAIIGRLRPVNAHLALRPDKNPLHHLLHTLTTRAYLIGFITTALLTMGGFMLMPYSTLFVVHNVGISIEMLSVVYLITGLVSAVMGPLLGRASDTFGKFRVFAFGCAVTIVMVLIYTRLSNVSLWTLITVSALLQVGIFSRIISSSALMSGLPKPSDRGAYMSISSSLQQMSGGLAAMLGGMVVVQTGDGRLVHFDVLGDVLVFTTLASFVLMYFVNRRVMGAAVAPVPQRLEGEKP</sequence>
<evidence type="ECO:0000256" key="2">
    <source>
        <dbReference type="ARBA" id="ARBA00022475"/>
    </source>
</evidence>
<reference evidence="8 9" key="1">
    <citation type="submission" date="2020-10" db="EMBL/GenBank/DDBJ databases">
        <title>Phylogeny of dyella-like bacteria.</title>
        <authorList>
            <person name="Fu J."/>
        </authorList>
    </citation>
    <scope>NUCLEOTIDE SEQUENCE [LARGE SCALE GENOMIC DNA]</scope>
    <source>
        <strain evidence="8 9">DHOB07</strain>
    </source>
</reference>
<dbReference type="Proteomes" id="UP001620405">
    <property type="component" value="Unassembled WGS sequence"/>
</dbReference>
<evidence type="ECO:0000259" key="7">
    <source>
        <dbReference type="PROSITE" id="PS50850"/>
    </source>
</evidence>
<feature type="transmembrane region" description="Helical" evidence="6">
    <location>
        <begin position="207"/>
        <end position="229"/>
    </location>
</feature>
<dbReference type="SUPFAM" id="SSF103473">
    <property type="entry name" value="MFS general substrate transporter"/>
    <property type="match status" value="1"/>
</dbReference>
<dbReference type="InterPro" id="IPR036259">
    <property type="entry name" value="MFS_trans_sf"/>
</dbReference>
<feature type="transmembrane region" description="Helical" evidence="6">
    <location>
        <begin position="121"/>
        <end position="140"/>
    </location>
</feature>
<keyword evidence="3 6" id="KW-0812">Transmembrane</keyword>
<comment type="subcellular location">
    <subcellularLocation>
        <location evidence="1">Cell membrane</location>
        <topology evidence="1">Multi-pass membrane protein</topology>
    </subcellularLocation>
</comment>
<dbReference type="PANTHER" id="PTHR43124:SF3">
    <property type="entry name" value="CHLORAMPHENICOL EFFLUX PUMP RV0191"/>
    <property type="match status" value="1"/>
</dbReference>
<keyword evidence="9" id="KW-1185">Reference proteome</keyword>
<dbReference type="InterPro" id="IPR020846">
    <property type="entry name" value="MFS_dom"/>
</dbReference>
<organism evidence="8 9">
    <name type="scientific">Dyella lipolytica</name>
    <dbReference type="NCBI Taxonomy" id="1867835"/>
    <lineage>
        <taxon>Bacteria</taxon>
        <taxon>Pseudomonadati</taxon>
        <taxon>Pseudomonadota</taxon>
        <taxon>Gammaproteobacteria</taxon>
        <taxon>Lysobacterales</taxon>
        <taxon>Rhodanobacteraceae</taxon>
        <taxon>Dyella</taxon>
    </lineage>
</organism>
<dbReference type="CDD" id="cd17324">
    <property type="entry name" value="MFS_NepI_like"/>
    <property type="match status" value="1"/>
</dbReference>
<name>A0ABW8IZJ4_9GAMM</name>
<gene>
    <name evidence="8" type="ORF">ISP13_18160</name>
</gene>
<feature type="transmembrane region" description="Helical" evidence="6">
    <location>
        <begin position="54"/>
        <end position="74"/>
    </location>
</feature>
<feature type="transmembrane region" description="Helical" evidence="6">
    <location>
        <begin position="419"/>
        <end position="438"/>
    </location>
</feature>
<feature type="transmembrane region" description="Helical" evidence="6">
    <location>
        <begin position="323"/>
        <end position="341"/>
    </location>
</feature>
<feature type="transmembrane region" description="Helical" evidence="6">
    <location>
        <begin position="386"/>
        <end position="407"/>
    </location>
</feature>
<feature type="transmembrane region" description="Helical" evidence="6">
    <location>
        <begin position="256"/>
        <end position="275"/>
    </location>
</feature>
<dbReference type="PANTHER" id="PTHR43124">
    <property type="entry name" value="PURINE EFFLUX PUMP PBUE"/>
    <property type="match status" value="1"/>
</dbReference>
<proteinExistence type="predicted"/>
<evidence type="ECO:0000256" key="4">
    <source>
        <dbReference type="ARBA" id="ARBA00022989"/>
    </source>
</evidence>
<feature type="transmembrane region" description="Helical" evidence="6">
    <location>
        <begin position="94"/>
        <end position="114"/>
    </location>
</feature>
<keyword evidence="2" id="KW-1003">Cell membrane</keyword>
<dbReference type="Pfam" id="PF07690">
    <property type="entry name" value="MFS_1"/>
    <property type="match status" value="2"/>
</dbReference>
<dbReference type="EMBL" id="JADIKG010000013">
    <property type="protein sequence ID" value="MFK2875458.1"/>
    <property type="molecule type" value="Genomic_DNA"/>
</dbReference>
<comment type="caution">
    <text evidence="8">The sequence shown here is derived from an EMBL/GenBank/DDBJ whole genome shotgun (WGS) entry which is preliminary data.</text>
</comment>
<feature type="domain" description="Major facilitator superfamily (MFS) profile" evidence="7">
    <location>
        <begin position="55"/>
        <end position="443"/>
    </location>
</feature>
<dbReference type="InterPro" id="IPR050189">
    <property type="entry name" value="MFS_Efflux_Transporters"/>
</dbReference>
<evidence type="ECO:0000256" key="6">
    <source>
        <dbReference type="SAM" id="Phobius"/>
    </source>
</evidence>
<accession>A0ABW8IZJ4</accession>
<evidence type="ECO:0000256" key="5">
    <source>
        <dbReference type="ARBA" id="ARBA00023136"/>
    </source>
</evidence>
<evidence type="ECO:0000256" key="3">
    <source>
        <dbReference type="ARBA" id="ARBA00022692"/>
    </source>
</evidence>
<feature type="transmembrane region" description="Helical" evidence="6">
    <location>
        <begin position="179"/>
        <end position="201"/>
    </location>
</feature>
<evidence type="ECO:0000313" key="9">
    <source>
        <dbReference type="Proteomes" id="UP001620405"/>
    </source>
</evidence>
<protein>
    <submittedName>
        <fullName evidence="8">MFS transporter</fullName>
    </submittedName>
</protein>
<dbReference type="InterPro" id="IPR011701">
    <property type="entry name" value="MFS"/>
</dbReference>
<keyword evidence="4 6" id="KW-1133">Transmembrane helix</keyword>